<dbReference type="EMBL" id="NJEU01000614">
    <property type="protein sequence ID" value="PHH72097.1"/>
    <property type="molecule type" value="Genomic_DNA"/>
</dbReference>
<organism evidence="2 3">
    <name type="scientific">Ophiocordyceps australis</name>
    <dbReference type="NCBI Taxonomy" id="1399860"/>
    <lineage>
        <taxon>Eukaryota</taxon>
        <taxon>Fungi</taxon>
        <taxon>Dikarya</taxon>
        <taxon>Ascomycota</taxon>
        <taxon>Pezizomycotina</taxon>
        <taxon>Sordariomycetes</taxon>
        <taxon>Hypocreomycetidae</taxon>
        <taxon>Hypocreales</taxon>
        <taxon>Ophiocordycipitaceae</taxon>
        <taxon>Ophiocordyceps</taxon>
    </lineage>
</organism>
<dbReference type="AlphaFoldDB" id="A0A2C5YTJ4"/>
<proteinExistence type="predicted"/>
<name>A0A2C5YTJ4_9HYPO</name>
<evidence type="ECO:0000256" key="1">
    <source>
        <dbReference type="SAM" id="MobiDB-lite"/>
    </source>
</evidence>
<feature type="region of interest" description="Disordered" evidence="1">
    <location>
        <begin position="89"/>
        <end position="140"/>
    </location>
</feature>
<evidence type="ECO:0000313" key="2">
    <source>
        <dbReference type="EMBL" id="PHH72097.1"/>
    </source>
</evidence>
<feature type="compositionally biased region" description="Low complexity" evidence="1">
    <location>
        <begin position="238"/>
        <end position="314"/>
    </location>
</feature>
<sequence>MAAQMLEAACHNVHADDQEAEPVVTALGSGGRYYICTRTRSNEYKQHFHGLPKALEEWLFPADGSTRHLETLQVILIGDDGFWASDKDGELRSKAGRPNQRLKRPLTWHGQQRRSAEGKRSQQGGRTSSSEAASEAAGEAAVETAVDVADDDEPTWPPAVPVAMALTRSRTSGVSGTWPRPVPDERRVEVLRREAIKRRRSRLSVDEGATYPTHVMPPLPLAVVAAPRYADAGVQTDSSTKATTSSGTSTRSSSSSTTNSSRSGSTSSSASTSSASSSTSTSSSTVTTTSNTTTSSSHSTSTTCPCRCRPAPASRSRHSRASSSSSSSSIYLAASDAHAHALVCQSHDAWPRKTCNPVAMGQLQEYFRSTSYTLGDALERVGMG</sequence>
<gene>
    <name evidence="2" type="ORF">CDD82_6179</name>
</gene>
<reference evidence="2 3" key="1">
    <citation type="submission" date="2017-06" db="EMBL/GenBank/DDBJ databases">
        <title>Ant-infecting Ophiocordyceps genomes reveal a high diversity of potential behavioral manipulation genes and a possible major role for enterotoxins.</title>
        <authorList>
            <person name="De Bekker C."/>
            <person name="Evans H.C."/>
            <person name="Brachmann A."/>
            <person name="Hughes D.P."/>
        </authorList>
    </citation>
    <scope>NUCLEOTIDE SEQUENCE [LARGE SCALE GENOMIC DNA]</scope>
    <source>
        <strain evidence="2 3">1348a</strain>
    </source>
</reference>
<feature type="region of interest" description="Disordered" evidence="1">
    <location>
        <begin position="232"/>
        <end position="324"/>
    </location>
</feature>
<dbReference type="Proteomes" id="UP000224854">
    <property type="component" value="Unassembled WGS sequence"/>
</dbReference>
<accession>A0A2C5YTJ4</accession>
<comment type="caution">
    <text evidence="2">The sequence shown here is derived from an EMBL/GenBank/DDBJ whole genome shotgun (WGS) entry which is preliminary data.</text>
</comment>
<feature type="compositionally biased region" description="Low complexity" evidence="1">
    <location>
        <begin position="128"/>
        <end position="140"/>
    </location>
</feature>
<protein>
    <submittedName>
        <fullName evidence="2">Uncharacterized protein</fullName>
    </submittedName>
</protein>
<dbReference type="OrthoDB" id="5136701at2759"/>
<keyword evidence="3" id="KW-1185">Reference proteome</keyword>
<evidence type="ECO:0000313" key="3">
    <source>
        <dbReference type="Proteomes" id="UP000224854"/>
    </source>
</evidence>